<evidence type="ECO:0000313" key="4">
    <source>
        <dbReference type="Proteomes" id="UP001417504"/>
    </source>
</evidence>
<name>A0AAP0F6V1_9MAGN</name>
<feature type="signal peptide" evidence="2">
    <location>
        <begin position="1"/>
        <end position="20"/>
    </location>
</feature>
<accession>A0AAP0F6V1</accession>
<protein>
    <recommendedName>
        <fullName evidence="5">Transmembrane protein</fullName>
    </recommendedName>
</protein>
<dbReference type="AlphaFoldDB" id="A0AAP0F6V1"/>
<evidence type="ECO:0000256" key="1">
    <source>
        <dbReference type="SAM" id="MobiDB-lite"/>
    </source>
</evidence>
<dbReference type="Proteomes" id="UP001417504">
    <property type="component" value="Unassembled WGS sequence"/>
</dbReference>
<evidence type="ECO:0000256" key="2">
    <source>
        <dbReference type="SAM" id="SignalP"/>
    </source>
</evidence>
<gene>
    <name evidence="3" type="ORF">Sjap_018993</name>
</gene>
<feature type="chain" id="PRO_5043015008" description="Transmembrane protein" evidence="2">
    <location>
        <begin position="21"/>
        <end position="97"/>
    </location>
</feature>
<dbReference type="EMBL" id="JBBNAE010000008">
    <property type="protein sequence ID" value="KAK9101739.1"/>
    <property type="molecule type" value="Genomic_DNA"/>
</dbReference>
<sequence length="97" mass="11031">MKSLSKIHLLFLFMIVFINGASITFVQAGRTFPGADVQMINRIIDGENFVVEMIRNYYGKGTRYVPPSPKDNPKSHQSVLRRSPPPLPPKNPSYSYF</sequence>
<feature type="region of interest" description="Disordered" evidence="1">
    <location>
        <begin position="62"/>
        <end position="97"/>
    </location>
</feature>
<reference evidence="3 4" key="1">
    <citation type="submission" date="2024-01" db="EMBL/GenBank/DDBJ databases">
        <title>Genome assemblies of Stephania.</title>
        <authorList>
            <person name="Yang L."/>
        </authorList>
    </citation>
    <scope>NUCLEOTIDE SEQUENCE [LARGE SCALE GENOMIC DNA]</scope>
    <source>
        <strain evidence="3">QJT</strain>
        <tissue evidence="3">Leaf</tissue>
    </source>
</reference>
<keyword evidence="4" id="KW-1185">Reference proteome</keyword>
<keyword evidence="2" id="KW-0732">Signal</keyword>
<organism evidence="3 4">
    <name type="scientific">Stephania japonica</name>
    <dbReference type="NCBI Taxonomy" id="461633"/>
    <lineage>
        <taxon>Eukaryota</taxon>
        <taxon>Viridiplantae</taxon>
        <taxon>Streptophyta</taxon>
        <taxon>Embryophyta</taxon>
        <taxon>Tracheophyta</taxon>
        <taxon>Spermatophyta</taxon>
        <taxon>Magnoliopsida</taxon>
        <taxon>Ranunculales</taxon>
        <taxon>Menispermaceae</taxon>
        <taxon>Menispermoideae</taxon>
        <taxon>Cissampelideae</taxon>
        <taxon>Stephania</taxon>
    </lineage>
</organism>
<evidence type="ECO:0008006" key="5">
    <source>
        <dbReference type="Google" id="ProtNLM"/>
    </source>
</evidence>
<comment type="caution">
    <text evidence="3">The sequence shown here is derived from an EMBL/GenBank/DDBJ whole genome shotgun (WGS) entry which is preliminary data.</text>
</comment>
<evidence type="ECO:0000313" key="3">
    <source>
        <dbReference type="EMBL" id="KAK9101739.1"/>
    </source>
</evidence>
<proteinExistence type="predicted"/>